<reference evidence="1" key="1">
    <citation type="journal article" date="2014" name="Antimicrob. Agents Chemother.">
        <title>IncH-Type Plasmid Harboring blaCTX-M-15, blaDHA-1, and qnrB4 Genes Recovered from Animal Isolates.</title>
        <authorList>
            <person name="Schluter A."/>
            <person name="Nordmann P."/>
            <person name="Bonnin R.A."/>
            <person name="Millemann Y."/>
            <person name="Eikmeyer F.G."/>
            <person name="Wibberg D."/>
            <person name="Puhler A."/>
            <person name="Poirel L."/>
        </authorList>
    </citation>
    <scope>NUCLEOTIDE SEQUENCE [LARGE SCALE GENOMIC DNA]</scope>
    <source>
        <strain evidence="1">Kp15</strain>
        <plasmid evidence="1">pENVA</plasmid>
    </source>
</reference>
<sequence length="68" mass="7530">MAKELSVTVKVERPNIPSEDVHVIEPPGRPGQGLDDIMRELGYDLSSIDIIDFNLNPLDTILSQGEQN</sequence>
<dbReference type="AlphaFoldDB" id="A0A024HVW9"/>
<accession>A0A024HVW9</accession>
<dbReference type="PATRIC" id="fig|573.2307.peg.3012"/>
<protein>
    <submittedName>
        <fullName evidence="1">Uncharacterized protein</fullName>
    </submittedName>
</protein>
<dbReference type="EMBL" id="HG918041">
    <property type="protein sequence ID" value="CDM79729.1"/>
    <property type="molecule type" value="Genomic_DNA"/>
</dbReference>
<gene>
    <name evidence="1" type="ORF">PENVA_0113</name>
</gene>
<evidence type="ECO:0000313" key="1">
    <source>
        <dbReference type="EMBL" id="CDM79729.1"/>
    </source>
</evidence>
<keyword evidence="1" id="KW-0614">Plasmid</keyword>
<name>A0A024HVW9_KLEPN</name>
<dbReference type="RefSeq" id="WP_061891938.1">
    <property type="nucleotide sequence ID" value="NZ_HG918041.1"/>
</dbReference>
<proteinExistence type="predicted"/>
<geneLocation type="plasmid" evidence="1">
    <name>pENVA</name>
</geneLocation>
<organism evidence="1">
    <name type="scientific">Klebsiella pneumoniae</name>
    <dbReference type="NCBI Taxonomy" id="573"/>
    <lineage>
        <taxon>Bacteria</taxon>
        <taxon>Pseudomonadati</taxon>
        <taxon>Pseudomonadota</taxon>
        <taxon>Gammaproteobacteria</taxon>
        <taxon>Enterobacterales</taxon>
        <taxon>Enterobacteriaceae</taxon>
        <taxon>Klebsiella/Raoultella group</taxon>
        <taxon>Klebsiella</taxon>
        <taxon>Klebsiella pneumoniae complex</taxon>
    </lineage>
</organism>